<gene>
    <name evidence="1" type="ORF">GCM10010345_62340</name>
</gene>
<dbReference type="Proteomes" id="UP000653644">
    <property type="component" value="Unassembled WGS sequence"/>
</dbReference>
<organism evidence="1 2">
    <name type="scientific">Streptomyces canarius</name>
    <dbReference type="NCBI Taxonomy" id="285453"/>
    <lineage>
        <taxon>Bacteria</taxon>
        <taxon>Bacillati</taxon>
        <taxon>Actinomycetota</taxon>
        <taxon>Actinomycetes</taxon>
        <taxon>Kitasatosporales</taxon>
        <taxon>Streptomycetaceae</taxon>
        <taxon>Streptomyces</taxon>
    </lineage>
</organism>
<evidence type="ECO:0008006" key="3">
    <source>
        <dbReference type="Google" id="ProtNLM"/>
    </source>
</evidence>
<comment type="caution">
    <text evidence="1">The sequence shown here is derived from an EMBL/GenBank/DDBJ whole genome shotgun (WGS) entry which is preliminary data.</text>
</comment>
<protein>
    <recommendedName>
        <fullName evidence="3">Integrase</fullName>
    </recommendedName>
</protein>
<name>A0ABQ3CY37_9ACTN</name>
<dbReference type="EMBL" id="BMVN01000027">
    <property type="protein sequence ID" value="GHA49324.1"/>
    <property type="molecule type" value="Genomic_DNA"/>
</dbReference>
<evidence type="ECO:0000313" key="2">
    <source>
        <dbReference type="Proteomes" id="UP000653644"/>
    </source>
</evidence>
<accession>A0ABQ3CY37</accession>
<dbReference type="RefSeq" id="WP_189891479.1">
    <property type="nucleotide sequence ID" value="NZ_BMVN01000027.1"/>
</dbReference>
<keyword evidence="2" id="KW-1185">Reference proteome</keyword>
<proteinExistence type="predicted"/>
<evidence type="ECO:0000313" key="1">
    <source>
        <dbReference type="EMBL" id="GHA49324.1"/>
    </source>
</evidence>
<sequence>MASTRRRERKDGSAIYRVYRLQGGRGGDWQTGTFAEEDAADEFKELVNQWPPGRVRGKGFVEEVTSPGDTLLVTWAHRHVDRLTGIDERTRRHYMRDIDNHFSIIRHT</sequence>
<reference evidence="2" key="1">
    <citation type="journal article" date="2019" name="Int. J. Syst. Evol. Microbiol.">
        <title>The Global Catalogue of Microorganisms (GCM) 10K type strain sequencing project: providing services to taxonomists for standard genome sequencing and annotation.</title>
        <authorList>
            <consortium name="The Broad Institute Genomics Platform"/>
            <consortium name="The Broad Institute Genome Sequencing Center for Infectious Disease"/>
            <person name="Wu L."/>
            <person name="Ma J."/>
        </authorList>
    </citation>
    <scope>NUCLEOTIDE SEQUENCE [LARGE SCALE GENOMIC DNA]</scope>
    <source>
        <strain evidence="2">JCM 4733</strain>
    </source>
</reference>